<keyword evidence="3" id="KW-0238">DNA-binding</keyword>
<evidence type="ECO:0000259" key="4">
    <source>
        <dbReference type="Pfam" id="PF01420"/>
    </source>
</evidence>
<evidence type="ECO:0000313" key="5">
    <source>
        <dbReference type="EMBL" id="EJR01252.1"/>
    </source>
</evidence>
<comment type="similarity">
    <text evidence="1">Belongs to the type-I restriction system S methylase family.</text>
</comment>
<sequence length="345" mass="40397">MSNQILKSKNWRSFFLNEIFTTIQRGKRLTKANQLPGDMPYVSSTSFSNGIDGFIGNEKNVRKFSKCITIANSGSVGSVFYHDYEFIASDHVTILSNPFFTKNHYLFLVTVLSRIGDKYSFNREINDYRIKREKIMLPVDENEKPDWDFIDEYTRLKKQETENKFEFPELNVVNDFKELKEVRWREFSLDEIAKVKGGKDWPERDRKQGLVPFVGSTSMGNGITDFVNPAGREKQVDSNVIGVNRNGSVGYTFYHSYVAYFSGDTRFLKLNMYSDDKYINLFVKTMIQSQKDKYAYGYKMGTERIKRQKILLPVMEDGKIDYAFMRDYMKRIENKILLRCKSAEF</sequence>
<organism evidence="5 6">
    <name type="scientific">Bacillus cereus MC67</name>
    <dbReference type="NCBI Taxonomy" id="1053219"/>
    <lineage>
        <taxon>Bacteria</taxon>
        <taxon>Bacillati</taxon>
        <taxon>Bacillota</taxon>
        <taxon>Bacilli</taxon>
        <taxon>Bacillales</taxon>
        <taxon>Bacillaceae</taxon>
        <taxon>Bacillus</taxon>
        <taxon>Bacillus cereus group</taxon>
    </lineage>
</organism>
<dbReference type="REBASE" id="75271">
    <property type="entry name" value="S.BceMC67ORF1958P"/>
</dbReference>
<accession>J8EWB3</accession>
<dbReference type="Proteomes" id="UP000006997">
    <property type="component" value="Unassembled WGS sequence"/>
</dbReference>
<dbReference type="SUPFAM" id="SSF116734">
    <property type="entry name" value="DNA methylase specificity domain"/>
    <property type="match status" value="2"/>
</dbReference>
<evidence type="ECO:0000256" key="2">
    <source>
        <dbReference type="ARBA" id="ARBA00022747"/>
    </source>
</evidence>
<protein>
    <recommendedName>
        <fullName evidence="4">Type I restriction modification DNA specificity domain-containing protein</fullName>
    </recommendedName>
</protein>
<dbReference type="HOGENOM" id="CLU_039161_2_0_9"/>
<dbReference type="RefSeq" id="WP_002159524.1">
    <property type="nucleotide sequence ID" value="NZ_JH792113.1"/>
</dbReference>
<comment type="caution">
    <text evidence="5">The sequence shown here is derived from an EMBL/GenBank/DDBJ whole genome shotgun (WGS) entry which is preliminary data.</text>
</comment>
<dbReference type="InterPro" id="IPR044946">
    <property type="entry name" value="Restrct_endonuc_typeI_TRD_sf"/>
</dbReference>
<feature type="domain" description="Type I restriction modification DNA specificity" evidence="4">
    <location>
        <begin position="9"/>
        <end position="161"/>
    </location>
</feature>
<name>J8EWB3_BACCE</name>
<keyword evidence="2" id="KW-0680">Restriction system</keyword>
<dbReference type="EMBL" id="AHEN01000019">
    <property type="protein sequence ID" value="EJR01252.1"/>
    <property type="molecule type" value="Genomic_DNA"/>
</dbReference>
<dbReference type="AlphaFoldDB" id="J8EWB3"/>
<reference evidence="5 6" key="1">
    <citation type="submission" date="2012-04" db="EMBL/GenBank/DDBJ databases">
        <title>The Genome Sequence of Bacillus cereus MC67.</title>
        <authorList>
            <consortium name="The Broad Institute Genome Sequencing Platform"/>
            <consortium name="The Broad Institute Genome Sequencing Center for Infectious Disease"/>
            <person name="Feldgarden M."/>
            <person name="Van der Auwera G.A."/>
            <person name="Mahillon J."/>
            <person name="Duprez V."/>
            <person name="Timmery S."/>
            <person name="Mattelet C."/>
            <person name="Dierick K."/>
            <person name="Sun M."/>
            <person name="Yu Z."/>
            <person name="Zhu L."/>
            <person name="Hu X."/>
            <person name="Shank E.B."/>
            <person name="Swiecicka I."/>
            <person name="Hansen B.M."/>
            <person name="Andrup L."/>
            <person name="Young S.K."/>
            <person name="Zeng Q."/>
            <person name="Gargeya S."/>
            <person name="Fitzgerald M."/>
            <person name="Haas B."/>
            <person name="Abouelleil A."/>
            <person name="Alvarado L."/>
            <person name="Arachchi H.M."/>
            <person name="Berlin A."/>
            <person name="Chapman S.B."/>
            <person name="Goldberg J."/>
            <person name="Griggs A."/>
            <person name="Gujja S."/>
            <person name="Hansen M."/>
            <person name="Howarth C."/>
            <person name="Imamovic A."/>
            <person name="Larimer J."/>
            <person name="McCowen C."/>
            <person name="Montmayeur A."/>
            <person name="Murphy C."/>
            <person name="Neiman D."/>
            <person name="Pearson M."/>
            <person name="Priest M."/>
            <person name="Roberts A."/>
            <person name="Saif S."/>
            <person name="Shea T."/>
            <person name="Sisk P."/>
            <person name="Sykes S."/>
            <person name="Wortman J."/>
            <person name="Nusbaum C."/>
            <person name="Birren B."/>
        </authorList>
    </citation>
    <scope>NUCLEOTIDE SEQUENCE [LARGE SCALE GENOMIC DNA]</scope>
    <source>
        <strain evidence="5 6">MC67</strain>
    </source>
</reference>
<evidence type="ECO:0000313" key="6">
    <source>
        <dbReference type="Proteomes" id="UP000006997"/>
    </source>
</evidence>
<dbReference type="Gene3D" id="3.90.220.20">
    <property type="entry name" value="DNA methylase specificity domains"/>
    <property type="match status" value="2"/>
</dbReference>
<proteinExistence type="inferred from homology"/>
<dbReference type="PATRIC" id="fig|1053219.3.peg.1993"/>
<evidence type="ECO:0000256" key="1">
    <source>
        <dbReference type="ARBA" id="ARBA00010923"/>
    </source>
</evidence>
<dbReference type="GO" id="GO:0009307">
    <property type="term" value="P:DNA restriction-modification system"/>
    <property type="evidence" value="ECO:0007669"/>
    <property type="project" value="UniProtKB-KW"/>
</dbReference>
<dbReference type="InterPro" id="IPR000055">
    <property type="entry name" value="Restrct_endonuc_typeI_TRD"/>
</dbReference>
<gene>
    <name evidence="5" type="ORF">II3_01957</name>
</gene>
<dbReference type="Pfam" id="PF01420">
    <property type="entry name" value="Methylase_S"/>
    <property type="match status" value="2"/>
</dbReference>
<feature type="domain" description="Type I restriction modification DNA specificity" evidence="4">
    <location>
        <begin position="182"/>
        <end position="337"/>
    </location>
</feature>
<dbReference type="GO" id="GO:0003677">
    <property type="term" value="F:DNA binding"/>
    <property type="evidence" value="ECO:0007669"/>
    <property type="project" value="UniProtKB-KW"/>
</dbReference>
<evidence type="ECO:0000256" key="3">
    <source>
        <dbReference type="ARBA" id="ARBA00023125"/>
    </source>
</evidence>